<name>A0A4C1VTD5_EUMVA</name>
<comment type="caution">
    <text evidence="1">The sequence shown here is derived from an EMBL/GenBank/DDBJ whole genome shotgun (WGS) entry which is preliminary data.</text>
</comment>
<dbReference type="Proteomes" id="UP000299102">
    <property type="component" value="Unassembled WGS sequence"/>
</dbReference>
<dbReference type="EMBL" id="BGZK01000402">
    <property type="protein sequence ID" value="GBP41587.1"/>
    <property type="molecule type" value="Genomic_DNA"/>
</dbReference>
<evidence type="ECO:0000313" key="2">
    <source>
        <dbReference type="Proteomes" id="UP000299102"/>
    </source>
</evidence>
<sequence>MKLTDFIGLYGNQNSILRFKFVLSAIRHDRQKRPLSIDNTETARASRIIRPRRRGDQLFRRNVKSTAELKKGTAAVFLRLFVPYTLYGVHKTRTPNPSEAAAPTWKPRAPAVRSCAGADRRLRPRSYVVPLSLRVVDERPAIAYFWGSPCR</sequence>
<accession>A0A4C1VTD5</accession>
<protein>
    <submittedName>
        <fullName evidence="1">Uncharacterized protein</fullName>
    </submittedName>
</protein>
<keyword evidence="2" id="KW-1185">Reference proteome</keyword>
<reference evidence="1 2" key="1">
    <citation type="journal article" date="2019" name="Commun. Biol.">
        <title>The bagworm genome reveals a unique fibroin gene that provides high tensile strength.</title>
        <authorList>
            <person name="Kono N."/>
            <person name="Nakamura H."/>
            <person name="Ohtoshi R."/>
            <person name="Tomita M."/>
            <person name="Numata K."/>
            <person name="Arakawa K."/>
        </authorList>
    </citation>
    <scope>NUCLEOTIDE SEQUENCE [LARGE SCALE GENOMIC DNA]</scope>
</reference>
<evidence type="ECO:0000313" key="1">
    <source>
        <dbReference type="EMBL" id="GBP41587.1"/>
    </source>
</evidence>
<dbReference type="AlphaFoldDB" id="A0A4C1VTD5"/>
<gene>
    <name evidence="1" type="ORF">EVAR_34020_1</name>
</gene>
<proteinExistence type="predicted"/>
<organism evidence="1 2">
    <name type="scientific">Eumeta variegata</name>
    <name type="common">Bagworm moth</name>
    <name type="synonym">Eumeta japonica</name>
    <dbReference type="NCBI Taxonomy" id="151549"/>
    <lineage>
        <taxon>Eukaryota</taxon>
        <taxon>Metazoa</taxon>
        <taxon>Ecdysozoa</taxon>
        <taxon>Arthropoda</taxon>
        <taxon>Hexapoda</taxon>
        <taxon>Insecta</taxon>
        <taxon>Pterygota</taxon>
        <taxon>Neoptera</taxon>
        <taxon>Endopterygota</taxon>
        <taxon>Lepidoptera</taxon>
        <taxon>Glossata</taxon>
        <taxon>Ditrysia</taxon>
        <taxon>Tineoidea</taxon>
        <taxon>Psychidae</taxon>
        <taxon>Oiketicinae</taxon>
        <taxon>Eumeta</taxon>
    </lineage>
</organism>